<dbReference type="InterPro" id="IPR010583">
    <property type="entry name" value="MipA"/>
</dbReference>
<organism evidence="7 8">
    <name type="scientific">Xanthomonas codiaei</name>
    <dbReference type="NCBI Taxonomy" id="56463"/>
    <lineage>
        <taxon>Bacteria</taxon>
        <taxon>Pseudomonadati</taxon>
        <taxon>Pseudomonadota</taxon>
        <taxon>Gammaproteobacteria</taxon>
        <taxon>Lysobacterales</taxon>
        <taxon>Lysobacteraceae</taxon>
        <taxon>Xanthomonas</taxon>
    </lineage>
</organism>
<accession>A0ABW9MHC3</accession>
<dbReference type="PANTHER" id="PTHR38776">
    <property type="entry name" value="MLTA-INTERACTING PROTEIN-RELATED"/>
    <property type="match status" value="1"/>
</dbReference>
<feature type="signal peptide" evidence="6">
    <location>
        <begin position="1"/>
        <end position="22"/>
    </location>
</feature>
<reference evidence="7 8" key="1">
    <citation type="submission" date="2024-11" db="EMBL/GenBank/DDBJ databases">
        <title>Genome sequencing of Xanthomonas codiaei.</title>
        <authorList>
            <person name="Studholme D.J."/>
        </authorList>
    </citation>
    <scope>NUCLEOTIDE SEQUENCE [LARGE SCALE GENOMIC DNA]</scope>
    <source>
        <strain evidence="7 8">NCPPB 4350</strain>
    </source>
</reference>
<gene>
    <name evidence="7" type="ORF">ACI6Q5_01520</name>
</gene>
<comment type="similarity">
    <text evidence="2">Belongs to the MipA/OmpV family.</text>
</comment>
<comment type="subcellular location">
    <subcellularLocation>
        <location evidence="1">Cell outer membrane</location>
    </subcellularLocation>
</comment>
<dbReference type="Pfam" id="PF06629">
    <property type="entry name" value="MipA"/>
    <property type="match status" value="1"/>
</dbReference>
<keyword evidence="5" id="KW-0998">Cell outer membrane</keyword>
<sequence>MPMIRFRLALAALFALPATAIAQTTPQTDPALSEQGPYRWGIGFGAVALDSPFAGEGTRINPIPLVLFEGERFFFRGISGGAHLVNGNSFGLDAIVALRLDGVDAKDLGAAELARNGIDRALLEDRDHGVDVGLAGVWRVGAGELELTAKGDVTGTSDGYELTARYGYAIDIGRGQLTPSISVSHLSKDLANYYYGTRDAEVARGVVDYAPGSATVTSVGLTYLRPIGQRWQLLTRLQYSVLPGALSDSPLLEPDRDGVGSVLVGVSWGF</sequence>
<dbReference type="EMBL" id="JBJGBS010000004">
    <property type="protein sequence ID" value="MFO3703675.1"/>
    <property type="molecule type" value="Genomic_DNA"/>
</dbReference>
<evidence type="ECO:0000256" key="6">
    <source>
        <dbReference type="SAM" id="SignalP"/>
    </source>
</evidence>
<dbReference type="Proteomes" id="UP001637990">
    <property type="component" value="Unassembled WGS sequence"/>
</dbReference>
<evidence type="ECO:0000256" key="1">
    <source>
        <dbReference type="ARBA" id="ARBA00004442"/>
    </source>
</evidence>
<keyword evidence="4" id="KW-0472">Membrane</keyword>
<proteinExistence type="inferred from homology"/>
<keyword evidence="8" id="KW-1185">Reference proteome</keyword>
<dbReference type="PANTHER" id="PTHR38776:SF1">
    <property type="entry name" value="MLTA-INTERACTING PROTEIN-RELATED"/>
    <property type="match status" value="1"/>
</dbReference>
<evidence type="ECO:0000256" key="3">
    <source>
        <dbReference type="ARBA" id="ARBA00022729"/>
    </source>
</evidence>
<comment type="caution">
    <text evidence="7">The sequence shown here is derived from an EMBL/GenBank/DDBJ whole genome shotgun (WGS) entry which is preliminary data.</text>
</comment>
<feature type="chain" id="PRO_5046284491" evidence="6">
    <location>
        <begin position="23"/>
        <end position="270"/>
    </location>
</feature>
<evidence type="ECO:0000256" key="2">
    <source>
        <dbReference type="ARBA" id="ARBA00005722"/>
    </source>
</evidence>
<evidence type="ECO:0000313" key="8">
    <source>
        <dbReference type="Proteomes" id="UP001637990"/>
    </source>
</evidence>
<dbReference type="RefSeq" id="WP_410049632.1">
    <property type="nucleotide sequence ID" value="NZ_JBJGBS010000004.1"/>
</dbReference>
<evidence type="ECO:0000313" key="7">
    <source>
        <dbReference type="EMBL" id="MFO3703675.1"/>
    </source>
</evidence>
<name>A0ABW9MHC3_9XANT</name>
<keyword evidence="3 6" id="KW-0732">Signal</keyword>
<evidence type="ECO:0000256" key="4">
    <source>
        <dbReference type="ARBA" id="ARBA00023136"/>
    </source>
</evidence>
<evidence type="ECO:0000256" key="5">
    <source>
        <dbReference type="ARBA" id="ARBA00023237"/>
    </source>
</evidence>
<protein>
    <submittedName>
        <fullName evidence="7">MipA/OmpV family protein</fullName>
    </submittedName>
</protein>